<feature type="non-terminal residue" evidence="7">
    <location>
        <position position="1"/>
    </location>
</feature>
<dbReference type="EMBL" id="UINC01021981">
    <property type="protein sequence ID" value="SVA90679.1"/>
    <property type="molecule type" value="Genomic_DNA"/>
</dbReference>
<evidence type="ECO:0000256" key="2">
    <source>
        <dbReference type="ARBA" id="ARBA00022448"/>
    </source>
</evidence>
<dbReference type="AlphaFoldDB" id="A0A381ZN85"/>
<dbReference type="Pfam" id="PF02321">
    <property type="entry name" value="OEP"/>
    <property type="match status" value="1"/>
</dbReference>
<evidence type="ECO:0000256" key="6">
    <source>
        <dbReference type="ARBA" id="ARBA00023237"/>
    </source>
</evidence>
<evidence type="ECO:0000256" key="3">
    <source>
        <dbReference type="ARBA" id="ARBA00022452"/>
    </source>
</evidence>
<dbReference type="Gene3D" id="1.20.1600.10">
    <property type="entry name" value="Outer membrane efflux proteins (OEP)"/>
    <property type="match status" value="1"/>
</dbReference>
<reference evidence="7" key="1">
    <citation type="submission" date="2018-05" db="EMBL/GenBank/DDBJ databases">
        <authorList>
            <person name="Lanie J.A."/>
            <person name="Ng W.-L."/>
            <person name="Kazmierczak K.M."/>
            <person name="Andrzejewski T.M."/>
            <person name="Davidsen T.M."/>
            <person name="Wayne K.J."/>
            <person name="Tettelin H."/>
            <person name="Glass J.I."/>
            <person name="Rusch D."/>
            <person name="Podicherti R."/>
            <person name="Tsui H.-C.T."/>
            <person name="Winkler M.E."/>
        </authorList>
    </citation>
    <scope>NUCLEOTIDE SEQUENCE</scope>
</reference>
<dbReference type="GO" id="GO:0015288">
    <property type="term" value="F:porin activity"/>
    <property type="evidence" value="ECO:0007669"/>
    <property type="project" value="TreeGrafter"/>
</dbReference>
<keyword evidence="6" id="KW-0998">Cell outer membrane</keyword>
<dbReference type="SUPFAM" id="SSF56954">
    <property type="entry name" value="Outer membrane efflux proteins (OEP)"/>
    <property type="match status" value="1"/>
</dbReference>
<dbReference type="GO" id="GO:1990281">
    <property type="term" value="C:efflux pump complex"/>
    <property type="evidence" value="ECO:0007669"/>
    <property type="project" value="TreeGrafter"/>
</dbReference>
<dbReference type="PANTHER" id="PTHR30026">
    <property type="entry name" value="OUTER MEMBRANE PROTEIN TOLC"/>
    <property type="match status" value="1"/>
</dbReference>
<organism evidence="7">
    <name type="scientific">marine metagenome</name>
    <dbReference type="NCBI Taxonomy" id="408172"/>
    <lineage>
        <taxon>unclassified sequences</taxon>
        <taxon>metagenomes</taxon>
        <taxon>ecological metagenomes</taxon>
    </lineage>
</organism>
<evidence type="ECO:0000256" key="1">
    <source>
        <dbReference type="ARBA" id="ARBA00004442"/>
    </source>
</evidence>
<evidence type="ECO:0000313" key="7">
    <source>
        <dbReference type="EMBL" id="SVA90679.1"/>
    </source>
</evidence>
<accession>A0A381ZN85</accession>
<proteinExistence type="predicted"/>
<name>A0A381ZN85_9ZZZZ</name>
<comment type="subcellular location">
    <subcellularLocation>
        <location evidence="1">Cell outer membrane</location>
    </subcellularLocation>
</comment>
<gene>
    <name evidence="7" type="ORF">METZ01_LOCUS143533</name>
</gene>
<sequence>SRIAREGRLDSAREDLSSIIGTDIALLSPLSSNYPIDLPNPIQREQWVKLALENNFQLKAARLTQKAAKNSARASGSAHLPNIDIVGRVTKSTSKSGKFGGFIQNPFSGLETDNRQYAIQISMPLFAGGAISSNRRQAYALYDRSKEQALFTERSTIKNVRSNHFNVQTQVANVKARKQALTSANSALKATEVGYEAGTRNVVDLLQAQRGLYAAQRDFASARYDYIISVLRLKSSAGILSPEDLINISNWME</sequence>
<keyword evidence="4" id="KW-0812">Transmembrane</keyword>
<evidence type="ECO:0000256" key="4">
    <source>
        <dbReference type="ARBA" id="ARBA00022692"/>
    </source>
</evidence>
<dbReference type="GO" id="GO:0009279">
    <property type="term" value="C:cell outer membrane"/>
    <property type="evidence" value="ECO:0007669"/>
    <property type="project" value="UniProtKB-SubCell"/>
</dbReference>
<keyword evidence="5" id="KW-0472">Membrane</keyword>
<evidence type="ECO:0000256" key="5">
    <source>
        <dbReference type="ARBA" id="ARBA00023136"/>
    </source>
</evidence>
<dbReference type="InterPro" id="IPR003423">
    <property type="entry name" value="OMP_efflux"/>
</dbReference>
<dbReference type="GO" id="GO:0015562">
    <property type="term" value="F:efflux transmembrane transporter activity"/>
    <property type="evidence" value="ECO:0007669"/>
    <property type="project" value="InterPro"/>
</dbReference>
<keyword evidence="2" id="KW-0813">Transport</keyword>
<dbReference type="PANTHER" id="PTHR30026:SF20">
    <property type="entry name" value="OUTER MEMBRANE PROTEIN TOLC"/>
    <property type="match status" value="1"/>
</dbReference>
<dbReference type="InterPro" id="IPR051906">
    <property type="entry name" value="TolC-like"/>
</dbReference>
<evidence type="ECO:0008006" key="8">
    <source>
        <dbReference type="Google" id="ProtNLM"/>
    </source>
</evidence>
<protein>
    <recommendedName>
        <fullName evidence="8">Type I secretion protein TolC</fullName>
    </recommendedName>
</protein>
<keyword evidence="3" id="KW-1134">Transmembrane beta strand</keyword>